<keyword evidence="3 7" id="KW-0645">Protease</keyword>
<dbReference type="PANTHER" id="PTHR24006">
    <property type="entry name" value="UBIQUITIN CARBOXYL-TERMINAL HYDROLASE"/>
    <property type="match status" value="1"/>
</dbReference>
<dbReference type="Gramene" id="Manes.03G083600.2.v8.1">
    <property type="protein sequence ID" value="Manes.03G083600.2.v8.1.CDS"/>
    <property type="gene ID" value="Manes.03G083600.v8.1"/>
</dbReference>
<dbReference type="Gene3D" id="3.90.70.10">
    <property type="entry name" value="Cysteine proteinases"/>
    <property type="match status" value="1"/>
</dbReference>
<dbReference type="Pfam" id="PF00443">
    <property type="entry name" value="UCH"/>
    <property type="match status" value="1"/>
</dbReference>
<dbReference type="PROSITE" id="PS50235">
    <property type="entry name" value="USP_3"/>
    <property type="match status" value="1"/>
</dbReference>
<keyword evidence="11" id="KW-1185">Reference proteome</keyword>
<dbReference type="PROSITE" id="PS00972">
    <property type="entry name" value="USP_1"/>
    <property type="match status" value="1"/>
</dbReference>
<gene>
    <name evidence="10" type="ORF">MANES_03G083600v8</name>
</gene>
<reference evidence="11" key="1">
    <citation type="journal article" date="2016" name="Nat. Biotechnol.">
        <title>Sequencing wild and cultivated cassava and related species reveals extensive interspecific hybridization and genetic diversity.</title>
        <authorList>
            <person name="Bredeson J.V."/>
            <person name="Lyons J.B."/>
            <person name="Prochnik S.E."/>
            <person name="Wu G.A."/>
            <person name="Ha C.M."/>
            <person name="Edsinger-Gonzales E."/>
            <person name="Grimwood J."/>
            <person name="Schmutz J."/>
            <person name="Rabbi I.Y."/>
            <person name="Egesi C."/>
            <person name="Nauluvula P."/>
            <person name="Lebot V."/>
            <person name="Ndunguru J."/>
            <person name="Mkamilo G."/>
            <person name="Bart R.S."/>
            <person name="Setter T.L."/>
            <person name="Gleadow R.M."/>
            <person name="Kulakow P."/>
            <person name="Ferguson M.E."/>
            <person name="Rounsley S."/>
            <person name="Rokhsar D.S."/>
        </authorList>
    </citation>
    <scope>NUCLEOTIDE SEQUENCE [LARGE SCALE GENOMIC DNA]</scope>
    <source>
        <strain evidence="11">cv. AM560-2</strain>
    </source>
</reference>
<dbReference type="EMBL" id="CM004389">
    <property type="protein sequence ID" value="OAY54548.1"/>
    <property type="molecule type" value="Genomic_DNA"/>
</dbReference>
<dbReference type="AlphaFoldDB" id="A0A2C9W5N3"/>
<evidence type="ECO:0000256" key="4">
    <source>
        <dbReference type="ARBA" id="ARBA00022786"/>
    </source>
</evidence>
<evidence type="ECO:0000256" key="7">
    <source>
        <dbReference type="RuleBase" id="RU366025"/>
    </source>
</evidence>
<comment type="similarity">
    <text evidence="2 7">Belongs to the peptidase C19 family.</text>
</comment>
<dbReference type="PROSITE" id="PS00973">
    <property type="entry name" value="USP_2"/>
    <property type="match status" value="1"/>
</dbReference>
<dbReference type="CDD" id="cd02661">
    <property type="entry name" value="Peptidase_C19E"/>
    <property type="match status" value="1"/>
</dbReference>
<comment type="caution">
    <text evidence="10">The sequence shown here is derived from an EMBL/GenBank/DDBJ whole genome shotgun (WGS) entry which is preliminary data.</text>
</comment>
<dbReference type="Proteomes" id="UP000091857">
    <property type="component" value="Chromosome 3"/>
</dbReference>
<feature type="domain" description="USP" evidence="9">
    <location>
        <begin position="24"/>
        <end position="336"/>
    </location>
</feature>
<dbReference type="InterPro" id="IPR028889">
    <property type="entry name" value="USP"/>
</dbReference>
<keyword evidence="6 7" id="KW-0788">Thiol protease</keyword>
<keyword evidence="4 7" id="KW-0833">Ubl conjugation pathway</keyword>
<protein>
    <recommendedName>
        <fullName evidence="7">Ubiquitin carboxyl-terminal hydrolase</fullName>
        <ecNumber evidence="7">3.4.19.12</ecNumber>
    </recommendedName>
</protein>
<dbReference type="OrthoDB" id="420187at2759"/>
<accession>A0A2C9W5N3</accession>
<dbReference type="PANTHER" id="PTHR24006:SF758">
    <property type="entry name" value="UBIQUITIN CARBOXYL-TERMINAL HYDROLASE 36"/>
    <property type="match status" value="1"/>
</dbReference>
<dbReference type="FunFam" id="3.90.70.10:FF:000118">
    <property type="entry name" value="Ubiquitin carboxyl-terminal hydrolase 25"/>
    <property type="match status" value="1"/>
</dbReference>
<dbReference type="InterPro" id="IPR018200">
    <property type="entry name" value="USP_CS"/>
</dbReference>
<evidence type="ECO:0000313" key="10">
    <source>
        <dbReference type="EMBL" id="OAY54548.1"/>
    </source>
</evidence>
<dbReference type="InterPro" id="IPR050164">
    <property type="entry name" value="Peptidase_C19"/>
</dbReference>
<comment type="function">
    <text evidence="7">Recognizes and hydrolyzes the peptide bond at the C-terminal Gly of ubiquitin. Involved in the processing of poly-ubiquitin precursors as well as that of ubiquitinated proteins.</text>
</comment>
<dbReference type="InterPro" id="IPR038765">
    <property type="entry name" value="Papain-like_cys_pep_sf"/>
</dbReference>
<dbReference type="Gramene" id="Manes.03G083600.3.v8.1">
    <property type="protein sequence ID" value="Manes.03G083600.3.v8.1.CDS"/>
    <property type="gene ID" value="Manes.03G083600.v8.1"/>
</dbReference>
<dbReference type="STRING" id="3983.A0A2C9W5N3"/>
<evidence type="ECO:0000313" key="11">
    <source>
        <dbReference type="Proteomes" id="UP000091857"/>
    </source>
</evidence>
<proteinExistence type="inferred from homology"/>
<comment type="catalytic activity">
    <reaction evidence="1 7">
        <text>Thiol-dependent hydrolysis of ester, thioester, amide, peptide and isopeptide bonds formed by the C-terminal Gly of ubiquitin (a 76-residue protein attached to proteins as an intracellular targeting signal).</text>
        <dbReference type="EC" id="3.4.19.12"/>
    </reaction>
</comment>
<evidence type="ECO:0000259" key="9">
    <source>
        <dbReference type="PROSITE" id="PS50235"/>
    </source>
</evidence>
<dbReference type="GO" id="GO:0005634">
    <property type="term" value="C:nucleus"/>
    <property type="evidence" value="ECO:0000318"/>
    <property type="project" value="GO_Central"/>
</dbReference>
<evidence type="ECO:0000256" key="3">
    <source>
        <dbReference type="ARBA" id="ARBA00022670"/>
    </source>
</evidence>
<dbReference type="GO" id="GO:0016579">
    <property type="term" value="P:protein deubiquitination"/>
    <property type="evidence" value="ECO:0007669"/>
    <property type="project" value="InterPro"/>
</dbReference>
<evidence type="ECO:0000256" key="2">
    <source>
        <dbReference type="ARBA" id="ARBA00009085"/>
    </source>
</evidence>
<dbReference type="GO" id="GO:0005829">
    <property type="term" value="C:cytosol"/>
    <property type="evidence" value="ECO:0000318"/>
    <property type="project" value="GO_Central"/>
</dbReference>
<dbReference type="GO" id="GO:0004843">
    <property type="term" value="F:cysteine-type deubiquitinase activity"/>
    <property type="evidence" value="ECO:0000318"/>
    <property type="project" value="GO_Central"/>
</dbReference>
<dbReference type="OMA" id="LISCGWT"/>
<evidence type="ECO:0000256" key="1">
    <source>
        <dbReference type="ARBA" id="ARBA00000707"/>
    </source>
</evidence>
<dbReference type="GO" id="GO:0031647">
    <property type="term" value="P:regulation of protein stability"/>
    <property type="evidence" value="ECO:0000318"/>
    <property type="project" value="GO_Central"/>
</dbReference>
<dbReference type="EC" id="3.4.19.12" evidence="7"/>
<dbReference type="InterPro" id="IPR001394">
    <property type="entry name" value="Peptidase_C19_UCH"/>
</dbReference>
<organism evidence="10 11">
    <name type="scientific">Manihot esculenta</name>
    <name type="common">Cassava</name>
    <name type="synonym">Jatropha manihot</name>
    <dbReference type="NCBI Taxonomy" id="3983"/>
    <lineage>
        <taxon>Eukaryota</taxon>
        <taxon>Viridiplantae</taxon>
        <taxon>Streptophyta</taxon>
        <taxon>Embryophyta</taxon>
        <taxon>Tracheophyta</taxon>
        <taxon>Spermatophyta</taxon>
        <taxon>Magnoliopsida</taxon>
        <taxon>eudicotyledons</taxon>
        <taxon>Gunneridae</taxon>
        <taxon>Pentapetalae</taxon>
        <taxon>rosids</taxon>
        <taxon>fabids</taxon>
        <taxon>Malpighiales</taxon>
        <taxon>Euphorbiaceae</taxon>
        <taxon>Crotonoideae</taxon>
        <taxon>Manihoteae</taxon>
        <taxon>Manihot</taxon>
    </lineage>
</organism>
<evidence type="ECO:0000256" key="6">
    <source>
        <dbReference type="ARBA" id="ARBA00022807"/>
    </source>
</evidence>
<evidence type="ECO:0000256" key="8">
    <source>
        <dbReference type="SAM" id="MobiDB-lite"/>
    </source>
</evidence>
<dbReference type="SUPFAM" id="SSF54001">
    <property type="entry name" value="Cysteine proteinases"/>
    <property type="match status" value="1"/>
</dbReference>
<dbReference type="GO" id="GO:0006508">
    <property type="term" value="P:proteolysis"/>
    <property type="evidence" value="ECO:0007669"/>
    <property type="project" value="UniProtKB-KW"/>
</dbReference>
<name>A0A2C9W5N3_MANES</name>
<sequence length="625" mass="69866">MGLQLQMSWQPSLLSQKRKNGPPLGLKNLGNSCYLNSVLQCLTYTPPLANFCLRLQHSSLCDSVSNGERKRECPFCILEKRIVRSLSLDLTLDAPAKIQSCLRIFAEHFRCGLQEDAHEFLRYVIDACHNTCLRLMKLRRKGNDSFNGTNTVVREIFGGALQSQVKCLSCNSESNKVDEIMDISLDVLHSNSLREAMQKFFQPEILDGSNKYRCENCKKLVTARKQMSILQAPNILVIQLKRFEGTFGGKIEKAIAFDEVLVLSSFMCKGNQDLKPEYNLFGTIVHSGYSPESGHYYAYIKDAMGRWYCCNDSYVTVSTLQDVLSEKVYILFFSRTNQRPLPSGATSGVKSSNFNGVGTSKSPKIAVAPKCVDQSSCKDIPSMSKSDKVSSIRQIKLNGSGSSSRRVPPTVDRNADMHKSRNMNMDGDAKDTVYMEKLDKDMSPIINGNGCSKNKIIVDETCPSIAGASENFITQNGALDSVKPDLSEANGTMVKMVAEKGYNHLELQNSRENGHTGTSELKRKLEDSCILFAQDSHSRAKVKELKEVLKQEASSVLRSCGWSNKVYSFMCSRKRLCARGARNIPTDIELKKLLITEAKSTFISQIPESLKEDLIRHLRSFSQEK</sequence>
<keyword evidence="5 7" id="KW-0378">Hydrolase</keyword>
<evidence type="ECO:0000256" key="5">
    <source>
        <dbReference type="ARBA" id="ARBA00022801"/>
    </source>
</evidence>
<feature type="region of interest" description="Disordered" evidence="8">
    <location>
        <begin position="397"/>
        <end position="427"/>
    </location>
</feature>